<dbReference type="RefSeq" id="WP_220647580.1">
    <property type="nucleotide sequence ID" value="NZ_CP080647.1"/>
</dbReference>
<reference evidence="1 2" key="1">
    <citation type="submission" date="2021-08" db="EMBL/GenBank/DDBJ databases">
        <authorList>
            <person name="Ping M."/>
        </authorList>
    </citation>
    <scope>NUCLEOTIDE SEQUENCE [LARGE SCALE GENOMIC DNA]</scope>
    <source>
        <strain evidence="1 2">MG28</strain>
    </source>
</reference>
<accession>A0ABX8XS13</accession>
<keyword evidence="2" id="KW-1185">Reference proteome</keyword>
<evidence type="ECO:0008006" key="3">
    <source>
        <dbReference type="Google" id="ProtNLM"/>
    </source>
</evidence>
<proteinExistence type="predicted"/>
<evidence type="ECO:0000313" key="2">
    <source>
        <dbReference type="Proteomes" id="UP000827138"/>
    </source>
</evidence>
<gene>
    <name evidence="1" type="ORF">K1J60_21220</name>
</gene>
<evidence type="ECO:0000313" key="1">
    <source>
        <dbReference type="EMBL" id="QYX78713.1"/>
    </source>
</evidence>
<dbReference type="Proteomes" id="UP000827138">
    <property type="component" value="Chromosome"/>
</dbReference>
<dbReference type="EMBL" id="CP080647">
    <property type="protein sequence ID" value="QYX78713.1"/>
    <property type="molecule type" value="Genomic_DNA"/>
</dbReference>
<protein>
    <recommendedName>
        <fullName evidence="3">Lipoprotein</fullName>
    </recommendedName>
</protein>
<organism evidence="1 2">
    <name type="scientific">Streptomyces akebiae</name>
    <dbReference type="NCBI Taxonomy" id="2865673"/>
    <lineage>
        <taxon>Bacteria</taxon>
        <taxon>Bacillati</taxon>
        <taxon>Actinomycetota</taxon>
        <taxon>Actinomycetes</taxon>
        <taxon>Kitasatosporales</taxon>
        <taxon>Streptomycetaceae</taxon>
        <taxon>Streptomyces</taxon>
    </lineage>
</organism>
<name>A0ABX8XS13_9ACTN</name>
<sequence>MVPDRTSAASSIAKSVALAAATALLISVCATQEQQRYQGNALEGGIQENGIAGSENVKVGETWWFALPVPTNRSAEPIEITGASITQVSEGIKVLQYGAYSLEDTEGLALLVKEGEELTPPFAALRDHSDKPVKVAPHASSDIYYLARLKITSLPDQGARYCRFVYRQGGREFTQTLDCEVALTGQT</sequence>